<accession>E0QP83</accession>
<name>E0QP83_9ACTO</name>
<dbReference type="AlphaFoldDB" id="E0QP83"/>
<dbReference type="EMBL" id="AEET01000016">
    <property type="protein sequence ID" value="EFM46650.1"/>
    <property type="molecule type" value="Genomic_DNA"/>
</dbReference>
<dbReference type="HOGENOM" id="CLU_2602148_0_0_11"/>
<evidence type="ECO:0000313" key="1">
    <source>
        <dbReference type="EMBL" id="EFM46650.1"/>
    </source>
</evidence>
<comment type="caution">
    <text evidence="1">The sequence shown here is derived from an EMBL/GenBank/DDBJ whole genome shotgun (WGS) entry which is preliminary data.</text>
</comment>
<reference evidence="1" key="1">
    <citation type="submission" date="2010-08" db="EMBL/GenBank/DDBJ databases">
        <authorList>
            <person name="Muzny D."/>
            <person name="Qin X."/>
            <person name="Deng J."/>
            <person name="Jiang H."/>
            <person name="Liu Y."/>
            <person name="Qu J."/>
            <person name="Song X.-Z."/>
            <person name="Zhang L."/>
            <person name="Thornton R."/>
            <person name="Coyle M."/>
            <person name="Francisco L."/>
            <person name="Jackson L."/>
            <person name="Javaid M."/>
            <person name="Korchina V."/>
            <person name="Kovar C."/>
            <person name="Mata R."/>
            <person name="Mathew T."/>
            <person name="Ngo R."/>
            <person name="Nguyen L."/>
            <person name="Nguyen N."/>
            <person name="Okwuonu G."/>
            <person name="Ongeri F."/>
            <person name="Pham C."/>
            <person name="Simmons D."/>
            <person name="Wilczek-Boney K."/>
            <person name="Hale W."/>
            <person name="Jakkamsetti A."/>
            <person name="Pham P."/>
            <person name="Ruth R."/>
            <person name="San Lucas F."/>
            <person name="Warren J."/>
            <person name="Zhang J."/>
            <person name="Zhao Z."/>
            <person name="Zhou C."/>
            <person name="Zhu D."/>
            <person name="Lee S."/>
            <person name="Bess C."/>
            <person name="Blankenburg K."/>
            <person name="Forbes L."/>
            <person name="Fu Q."/>
            <person name="Gubbala S."/>
            <person name="Hirani K."/>
            <person name="Jayaseelan J.C."/>
            <person name="Lara F."/>
            <person name="Munidasa M."/>
            <person name="Palculict T."/>
            <person name="Patil S."/>
            <person name="Pu L.-L."/>
            <person name="Saada N."/>
            <person name="Tang L."/>
            <person name="Weissenberger G."/>
            <person name="Zhu Y."/>
            <person name="Hemphill L."/>
            <person name="Shang Y."/>
            <person name="Youmans B."/>
            <person name="Ayvaz T."/>
            <person name="Ross M."/>
            <person name="Santibanez J."/>
            <person name="Aqrawi P."/>
            <person name="Gross S."/>
            <person name="Joshi V."/>
            <person name="Fowler G."/>
            <person name="Nazareth L."/>
            <person name="Reid J."/>
            <person name="Worley K."/>
            <person name="Petrosino J."/>
            <person name="Highlander S."/>
            <person name="Gibbs R."/>
        </authorList>
    </citation>
    <scope>NUCLEOTIDE SEQUENCE [LARGE SCALE GENOMIC DNA]</scope>
    <source>
        <strain evidence="1">ATCC 35239</strain>
    </source>
</reference>
<dbReference type="Proteomes" id="UP000003045">
    <property type="component" value="Unassembled WGS sequence"/>
</dbReference>
<evidence type="ECO:0000313" key="2">
    <source>
        <dbReference type="Proteomes" id="UP000003045"/>
    </source>
</evidence>
<sequence>MFKKLKQAARAAGKEFYLEERTRHPNVTIRQPHGFTRLWPGSKSGIHLAGLSETIEFEVKNRPKSQNSHHFYYRPQNRG</sequence>
<protein>
    <submittedName>
        <fullName evidence="1">Uncharacterized protein</fullName>
    </submittedName>
</protein>
<dbReference type="STRING" id="871571.HMPREF0580_0697"/>
<gene>
    <name evidence="1" type="ORF">HMPREF0580_0697</name>
</gene>
<keyword evidence="2" id="KW-1185">Reference proteome</keyword>
<organism evidence="1 2">
    <name type="scientific">Mobiluncus mulieris ATCC 35239</name>
    <dbReference type="NCBI Taxonomy" id="871571"/>
    <lineage>
        <taxon>Bacteria</taxon>
        <taxon>Bacillati</taxon>
        <taxon>Actinomycetota</taxon>
        <taxon>Actinomycetes</taxon>
        <taxon>Actinomycetales</taxon>
        <taxon>Actinomycetaceae</taxon>
        <taxon>Mobiluncus</taxon>
    </lineage>
</organism>
<proteinExistence type="predicted"/>